<reference evidence="4" key="1">
    <citation type="submission" date="2020-04" db="EMBL/GenBank/DDBJ databases">
        <authorList>
            <person name="Chiriac C."/>
            <person name="Salcher M."/>
            <person name="Ghai R."/>
            <person name="Kavagutti S V."/>
        </authorList>
    </citation>
    <scope>NUCLEOTIDE SEQUENCE</scope>
</reference>
<gene>
    <name evidence="4" type="ORF">UFOVP463_16</name>
</gene>
<name>A0A6J5MCT2_9CAUD</name>
<keyword evidence="1" id="KW-1188">Viral release from host cell</keyword>
<keyword evidence="1" id="KW-0118">Viral capsid assembly</keyword>
<protein>
    <submittedName>
        <fullName evidence="4">COG4695 Phage-related protein</fullName>
    </submittedName>
</protein>
<sequence>MGLFDIFTNKKTLDTVLPPNFNTAQQVAIQRGIVTWQGGNQQAYVRDGYQANDIVYSIIKLITDKAKLAPFHVYKVVDEVSSKRYKALMKQPDKITNWQEVSDLHTKAYEMYTGDARLNELLKYPNEEDTFADLVEQYCGFKLMIGNTFLYAKLIESGNNQSKPYELFALPAQYMAIIADIEVFPPVRLGYQLYYGKMWSFDAKEILHDKYFNPSWTVTGNQLYGQSPLLAASRTLTRSNEAKTAAVSAFQNGGPAGVLFMKDQRFDPASGGQQAQALKTSIAQKGGAENFNSIAVSAYEVDWKQIGLSPVELNIIESEKWDMKALCNIYGVPSQLLNDADNKTYNNQLEGEKALTLRCAIPLLDSLRDNLNRKLHTDWGYKGTDIYVDYDIKVYQELESNKTEQVTWLEKAWWIPPAQKNEIMGIKTPNYIPTEEMEKLYIPSSLQATDEFQPLTLPNDQTL</sequence>
<evidence type="ECO:0000313" key="4">
    <source>
        <dbReference type="EMBL" id="CAB4144082.1"/>
    </source>
</evidence>
<keyword evidence="2" id="KW-1162">Viral penetration into host cytoplasm</keyword>
<evidence type="ECO:0000256" key="3">
    <source>
        <dbReference type="ARBA" id="ARBA00023219"/>
    </source>
</evidence>
<dbReference type="Pfam" id="PF04860">
    <property type="entry name" value="Phage_portal"/>
    <property type="match status" value="1"/>
</dbReference>
<keyword evidence="2" id="KW-1160">Virus entry into host cell</keyword>
<accession>A0A6J5MCT2</accession>
<dbReference type="InterPro" id="IPR006944">
    <property type="entry name" value="Phage/GTA_portal"/>
</dbReference>
<proteinExistence type="predicted"/>
<evidence type="ECO:0000256" key="2">
    <source>
        <dbReference type="ARBA" id="ARBA00023009"/>
    </source>
</evidence>
<keyword evidence="2" id="KW-1171">Viral genome ejection through host cell envelope</keyword>
<keyword evidence="3" id="KW-0231">Viral genome packaging</keyword>
<organism evidence="4">
    <name type="scientific">uncultured Caudovirales phage</name>
    <dbReference type="NCBI Taxonomy" id="2100421"/>
    <lineage>
        <taxon>Viruses</taxon>
        <taxon>Duplodnaviria</taxon>
        <taxon>Heunggongvirae</taxon>
        <taxon>Uroviricota</taxon>
        <taxon>Caudoviricetes</taxon>
        <taxon>Peduoviridae</taxon>
        <taxon>Maltschvirus</taxon>
        <taxon>Maltschvirus maltsch</taxon>
    </lineage>
</organism>
<dbReference type="EMBL" id="LR796433">
    <property type="protein sequence ID" value="CAB4144082.1"/>
    <property type="molecule type" value="Genomic_DNA"/>
</dbReference>
<evidence type="ECO:0000256" key="1">
    <source>
        <dbReference type="ARBA" id="ARBA00022950"/>
    </source>
</evidence>